<evidence type="ECO:0000313" key="2">
    <source>
        <dbReference type="Proteomes" id="UP001470230"/>
    </source>
</evidence>
<dbReference type="EMBL" id="JAPFFF010000023">
    <property type="protein sequence ID" value="KAK8852602.1"/>
    <property type="molecule type" value="Genomic_DNA"/>
</dbReference>
<protein>
    <submittedName>
        <fullName evidence="1">Uncharacterized protein</fullName>
    </submittedName>
</protein>
<gene>
    <name evidence="1" type="ORF">M9Y10_017590</name>
</gene>
<name>A0ABR2HU96_9EUKA</name>
<reference evidence="1 2" key="1">
    <citation type="submission" date="2024-04" db="EMBL/GenBank/DDBJ databases">
        <title>Tritrichomonas musculus Genome.</title>
        <authorList>
            <person name="Alves-Ferreira E."/>
            <person name="Grigg M."/>
            <person name="Lorenzi H."/>
            <person name="Galac M."/>
        </authorList>
    </citation>
    <scope>NUCLEOTIDE SEQUENCE [LARGE SCALE GENOMIC DNA]</scope>
    <source>
        <strain evidence="1 2">EAF2021</strain>
    </source>
</reference>
<keyword evidence="2" id="KW-1185">Reference proteome</keyword>
<organism evidence="1 2">
    <name type="scientific">Tritrichomonas musculus</name>
    <dbReference type="NCBI Taxonomy" id="1915356"/>
    <lineage>
        <taxon>Eukaryota</taxon>
        <taxon>Metamonada</taxon>
        <taxon>Parabasalia</taxon>
        <taxon>Tritrichomonadida</taxon>
        <taxon>Tritrichomonadidae</taxon>
        <taxon>Tritrichomonas</taxon>
    </lineage>
</organism>
<accession>A0ABR2HU96</accession>
<evidence type="ECO:0000313" key="1">
    <source>
        <dbReference type="EMBL" id="KAK8852602.1"/>
    </source>
</evidence>
<proteinExistence type="predicted"/>
<dbReference type="Proteomes" id="UP001470230">
    <property type="component" value="Unassembled WGS sequence"/>
</dbReference>
<sequence length="165" mass="19873">MKNRVEAITPLAGRLMEVLWPCVDNQENEHEYLMNQIMYWICLQIRGQLIENVHYKKNWDKSLTFNYSVIFNPNDIQNINNFIRINYNDIHQPVINKITYLQEEVRKINNSFYKDACENAKTELFRQKLDSKSKQTFNAAKNLIQKIRYYKTIYIHESPYKGIMI</sequence>
<comment type="caution">
    <text evidence="1">The sequence shown here is derived from an EMBL/GenBank/DDBJ whole genome shotgun (WGS) entry which is preliminary data.</text>
</comment>